<dbReference type="EMBL" id="KN847973">
    <property type="protein sequence ID" value="KIR50493.1"/>
    <property type="molecule type" value="Genomic_DNA"/>
</dbReference>
<feature type="transmembrane region" description="Helical" evidence="1">
    <location>
        <begin position="15"/>
        <end position="33"/>
    </location>
</feature>
<keyword evidence="1" id="KW-0472">Membrane</keyword>
<keyword evidence="1" id="KW-0812">Transmembrane</keyword>
<name>A0A0D0UQR5_CRYGA</name>
<evidence type="ECO:0000256" key="1">
    <source>
        <dbReference type="SAM" id="Phobius"/>
    </source>
</evidence>
<reference evidence="2" key="1">
    <citation type="submission" date="2015-01" db="EMBL/GenBank/DDBJ databases">
        <title>The Genome Sequence of Cryptococcus gattii CA1280.</title>
        <authorList>
            <consortium name="The Broad Institute Genomics Platform"/>
            <person name="Cuomo C."/>
            <person name="Litvintseva A."/>
            <person name="Chen Y."/>
            <person name="Heitman J."/>
            <person name="Sun S."/>
            <person name="Springer D."/>
            <person name="Dromer F."/>
            <person name="Young S."/>
            <person name="Zeng Q."/>
            <person name="Gargeya S."/>
            <person name="Abouelleil A."/>
            <person name="Alvarado L."/>
            <person name="Chapman S.B."/>
            <person name="Gainer-Dewar J."/>
            <person name="Goldberg J."/>
            <person name="Griggs A."/>
            <person name="Gujja S."/>
            <person name="Hansen M."/>
            <person name="Howarth C."/>
            <person name="Imamovic A."/>
            <person name="Larimer J."/>
            <person name="Murphy C."/>
            <person name="Naylor J."/>
            <person name="Pearson M."/>
            <person name="Priest M."/>
            <person name="Roberts A."/>
            <person name="Saif S."/>
            <person name="Shea T."/>
            <person name="Sykes S."/>
            <person name="Wortman J."/>
            <person name="Nusbaum C."/>
            <person name="Birren B."/>
        </authorList>
    </citation>
    <scope>NUCLEOTIDE SEQUENCE [LARGE SCALE GENOMIC DNA]</scope>
    <source>
        <strain evidence="2">CA1280</strain>
    </source>
</reference>
<sequence>MKVFPWATLSPPSRTTLLVVSGFLSMLPSVFLFQPQYPTKTSRIVMSSSKP</sequence>
<gene>
    <name evidence="2" type="ORF">I312_00434</name>
</gene>
<evidence type="ECO:0000313" key="2">
    <source>
        <dbReference type="EMBL" id="KIR50493.1"/>
    </source>
</evidence>
<organism evidence="2">
    <name type="scientific">Cryptococcus bacillisporus CA1280</name>
    <dbReference type="NCBI Taxonomy" id="1296109"/>
    <lineage>
        <taxon>Eukaryota</taxon>
        <taxon>Fungi</taxon>
        <taxon>Dikarya</taxon>
        <taxon>Basidiomycota</taxon>
        <taxon>Agaricomycotina</taxon>
        <taxon>Tremellomycetes</taxon>
        <taxon>Tremellales</taxon>
        <taxon>Cryptococcaceae</taxon>
        <taxon>Cryptococcus</taxon>
        <taxon>Cryptococcus gattii species complex</taxon>
    </lineage>
</organism>
<dbReference type="HOGENOM" id="CLU_3106278_0_0_1"/>
<accession>A0A0D0UQR5</accession>
<proteinExistence type="predicted"/>
<dbReference type="AlphaFoldDB" id="A0A0D0UQR5"/>
<keyword evidence="1" id="KW-1133">Transmembrane helix</keyword>
<protein>
    <submittedName>
        <fullName evidence="2">Uncharacterized protein</fullName>
    </submittedName>
</protein>